<comment type="caution">
    <text evidence="1">The sequence shown here is derived from an EMBL/GenBank/DDBJ whole genome shotgun (WGS) entry which is preliminary data.</text>
</comment>
<dbReference type="VEuPathDB" id="FungiDB:PABG_07785"/>
<evidence type="ECO:0000313" key="1">
    <source>
        <dbReference type="EMBL" id="ODH13016.1"/>
    </source>
</evidence>
<dbReference type="AlphaFoldDB" id="A0A1D2J3Z0"/>
<accession>A0A1D2J3Z0</accession>
<sequence length="128" mass="14424">MVVILWKRKNIVLIRTPKRGIMPREDTLRYARGTSASALTLLNIFLLVALGSQQELSFIGMRHKCATERTPPPYSPVREDGFVRYVNKRFTPSKLFQFGPSDEVEEAGNETLACMTTLLLFSFPTSAA</sequence>
<proteinExistence type="predicted"/>
<dbReference type="EMBL" id="LZYO01000620">
    <property type="protein sequence ID" value="ODH13016.1"/>
    <property type="molecule type" value="Genomic_DNA"/>
</dbReference>
<name>A0A1D2J3Z0_PARBR</name>
<evidence type="ECO:0000313" key="2">
    <source>
        <dbReference type="Proteomes" id="UP000242814"/>
    </source>
</evidence>
<protein>
    <submittedName>
        <fullName evidence="1">Uncharacterized protein</fullName>
    </submittedName>
</protein>
<gene>
    <name evidence="1" type="ORF">ACO22_07685</name>
</gene>
<reference evidence="1 2" key="1">
    <citation type="submission" date="2016-06" db="EMBL/GenBank/DDBJ databases">
        <authorList>
            <person name="Kjaerup R.B."/>
            <person name="Dalgaard T.S."/>
            <person name="Juul-Madsen H.R."/>
        </authorList>
    </citation>
    <scope>NUCLEOTIDE SEQUENCE [LARGE SCALE GENOMIC DNA]</scope>
    <source>
        <strain evidence="1 2">Pb300</strain>
    </source>
</reference>
<dbReference type="Proteomes" id="UP000242814">
    <property type="component" value="Unassembled WGS sequence"/>
</dbReference>
<organism evidence="1 2">
    <name type="scientific">Paracoccidioides brasiliensis</name>
    <dbReference type="NCBI Taxonomy" id="121759"/>
    <lineage>
        <taxon>Eukaryota</taxon>
        <taxon>Fungi</taxon>
        <taxon>Dikarya</taxon>
        <taxon>Ascomycota</taxon>
        <taxon>Pezizomycotina</taxon>
        <taxon>Eurotiomycetes</taxon>
        <taxon>Eurotiomycetidae</taxon>
        <taxon>Onygenales</taxon>
        <taxon>Ajellomycetaceae</taxon>
        <taxon>Paracoccidioides</taxon>
    </lineage>
</organism>